<sequence length="431" mass="48698">MPQASNAASLVASDYDPRKIGYLVKDEDRPEIEAFLAQNPALVTDYIPVAIIGEDNSSWIAGSRQDIYDVARLLALYTALTHSVPTRARKRVVNSRLNNCIREYVEAQYTGGMNGDNFEPAQLQRNLEARPPVFVAIKRINATSGPKRIAEELMFLRDLKGLHHVVPITTASRWEDQVIDLLASLTIADVAGYMRLLLESLAHVHSNGIMHRDIKPSNFMFARDSDGHYRGLLVDFGLAQYEEQDMSKRAKTAGRKTDGACPDHLRGVSLFEKIKDLPPGYIQNDPRAQMKASRAGTRGFRAPEVLFKVAHQTVAIDVWSVGVILLTLLARRYPFFQSTDDCDALVELASIFGREEMSAAALSYDRVWHCKVPTVPVHRLSWRHLCKQLNPNWRETVPDEAFDFLDRLLDLDYRKRITALEALDHPFLVNF</sequence>
<dbReference type="Pfam" id="PF00069">
    <property type="entry name" value="Pkinase"/>
    <property type="match status" value="2"/>
</dbReference>
<keyword evidence="5 8" id="KW-0418">Kinase</keyword>
<comment type="caution">
    <text evidence="8">The sequence shown here is derived from an EMBL/GenBank/DDBJ whole genome shotgun (WGS) entry which is preliminary data.</text>
</comment>
<evidence type="ECO:0000256" key="6">
    <source>
        <dbReference type="ARBA" id="ARBA00022840"/>
    </source>
</evidence>
<evidence type="ECO:0000259" key="7">
    <source>
        <dbReference type="PROSITE" id="PS50011"/>
    </source>
</evidence>
<dbReference type="Proteomes" id="UP000240830">
    <property type="component" value="Unassembled WGS sequence"/>
</dbReference>
<reference evidence="8 9" key="1">
    <citation type="submission" date="2016-10" db="EMBL/GenBank/DDBJ databases">
        <title>The genome of Paramicrosporidium saccamoebae is the missing link in understanding Cryptomycota and Microsporidia evolution.</title>
        <authorList>
            <person name="Quandt C.A."/>
            <person name="Beaudet D."/>
            <person name="Corsaro D."/>
            <person name="Michel R."/>
            <person name="Corradi N."/>
            <person name="James T."/>
        </authorList>
    </citation>
    <scope>NUCLEOTIDE SEQUENCE [LARGE SCALE GENOMIC DNA]</scope>
    <source>
        <strain evidence="8 9">KSL3</strain>
    </source>
</reference>
<keyword evidence="9" id="KW-1185">Reference proteome</keyword>
<dbReference type="InterPro" id="IPR000719">
    <property type="entry name" value="Prot_kinase_dom"/>
</dbReference>
<dbReference type="GO" id="GO:0005634">
    <property type="term" value="C:nucleus"/>
    <property type="evidence" value="ECO:0007669"/>
    <property type="project" value="TreeGrafter"/>
</dbReference>
<dbReference type="GO" id="GO:0005524">
    <property type="term" value="F:ATP binding"/>
    <property type="evidence" value="ECO:0007669"/>
    <property type="project" value="UniProtKB-KW"/>
</dbReference>
<evidence type="ECO:0000313" key="8">
    <source>
        <dbReference type="EMBL" id="PJF19225.1"/>
    </source>
</evidence>
<evidence type="ECO:0000256" key="2">
    <source>
        <dbReference type="ARBA" id="ARBA00022527"/>
    </source>
</evidence>
<dbReference type="STRING" id="1246581.A0A2H9TN97"/>
<dbReference type="InterPro" id="IPR011009">
    <property type="entry name" value="Kinase-like_dom_sf"/>
</dbReference>
<evidence type="ECO:0000256" key="3">
    <source>
        <dbReference type="ARBA" id="ARBA00022679"/>
    </source>
</evidence>
<dbReference type="EMBL" id="MTSL01000073">
    <property type="protein sequence ID" value="PJF19225.1"/>
    <property type="molecule type" value="Genomic_DNA"/>
</dbReference>
<dbReference type="PROSITE" id="PS50011">
    <property type="entry name" value="PROTEIN_KINASE_DOM"/>
    <property type="match status" value="1"/>
</dbReference>
<dbReference type="PANTHER" id="PTHR44167">
    <property type="entry name" value="OVARIAN-SPECIFIC SERINE/THREONINE-PROTEIN KINASE LOK-RELATED"/>
    <property type="match status" value="1"/>
</dbReference>
<keyword evidence="4" id="KW-0547">Nucleotide-binding</keyword>
<dbReference type="InterPro" id="IPR008271">
    <property type="entry name" value="Ser/Thr_kinase_AS"/>
</dbReference>
<protein>
    <recommendedName>
        <fullName evidence="1">non-specific serine/threonine protein kinase</fullName>
        <ecNumber evidence="1">2.7.11.1</ecNumber>
    </recommendedName>
</protein>
<dbReference type="PANTHER" id="PTHR44167:SF23">
    <property type="entry name" value="CDC7 KINASE, ISOFORM A-RELATED"/>
    <property type="match status" value="1"/>
</dbReference>
<dbReference type="Gene3D" id="1.10.510.10">
    <property type="entry name" value="Transferase(Phosphotransferase) domain 1"/>
    <property type="match status" value="1"/>
</dbReference>
<dbReference type="SMART" id="SM00220">
    <property type="entry name" value="S_TKc"/>
    <property type="match status" value="1"/>
</dbReference>
<accession>A0A2H9TN97</accession>
<feature type="domain" description="Protein kinase" evidence="7">
    <location>
        <begin position="46"/>
        <end position="428"/>
    </location>
</feature>
<keyword evidence="6" id="KW-0067">ATP-binding</keyword>
<dbReference type="SUPFAM" id="SSF56112">
    <property type="entry name" value="Protein kinase-like (PK-like)"/>
    <property type="match status" value="1"/>
</dbReference>
<dbReference type="GO" id="GO:0004674">
    <property type="term" value="F:protein serine/threonine kinase activity"/>
    <property type="evidence" value="ECO:0007669"/>
    <property type="project" value="UniProtKB-KW"/>
</dbReference>
<evidence type="ECO:0000256" key="5">
    <source>
        <dbReference type="ARBA" id="ARBA00022777"/>
    </source>
</evidence>
<dbReference type="AlphaFoldDB" id="A0A2H9TN97"/>
<dbReference type="GO" id="GO:0044773">
    <property type="term" value="P:mitotic DNA damage checkpoint signaling"/>
    <property type="evidence" value="ECO:0007669"/>
    <property type="project" value="TreeGrafter"/>
</dbReference>
<dbReference type="PROSITE" id="PS00108">
    <property type="entry name" value="PROTEIN_KINASE_ST"/>
    <property type="match status" value="1"/>
</dbReference>
<dbReference type="OrthoDB" id="10020333at2759"/>
<organism evidence="8 9">
    <name type="scientific">Paramicrosporidium saccamoebae</name>
    <dbReference type="NCBI Taxonomy" id="1246581"/>
    <lineage>
        <taxon>Eukaryota</taxon>
        <taxon>Fungi</taxon>
        <taxon>Fungi incertae sedis</taxon>
        <taxon>Cryptomycota</taxon>
        <taxon>Cryptomycota incertae sedis</taxon>
        <taxon>Paramicrosporidium</taxon>
    </lineage>
</organism>
<keyword evidence="2 8" id="KW-0723">Serine/threonine-protein kinase</keyword>
<dbReference type="EC" id="2.7.11.1" evidence="1"/>
<dbReference type="Gene3D" id="3.30.200.20">
    <property type="entry name" value="Phosphorylase Kinase, domain 1"/>
    <property type="match status" value="1"/>
</dbReference>
<gene>
    <name evidence="8" type="ORF">PSACC_00967</name>
</gene>
<keyword evidence="3" id="KW-0808">Transferase</keyword>
<evidence type="ECO:0000313" key="9">
    <source>
        <dbReference type="Proteomes" id="UP000240830"/>
    </source>
</evidence>
<evidence type="ECO:0000256" key="4">
    <source>
        <dbReference type="ARBA" id="ARBA00022741"/>
    </source>
</evidence>
<name>A0A2H9TN97_9FUNG</name>
<proteinExistence type="predicted"/>
<evidence type="ECO:0000256" key="1">
    <source>
        <dbReference type="ARBA" id="ARBA00012513"/>
    </source>
</evidence>